<dbReference type="GO" id="GO:0006935">
    <property type="term" value="P:chemotaxis"/>
    <property type="evidence" value="ECO:0007669"/>
    <property type="project" value="InterPro"/>
</dbReference>
<dbReference type="KEGG" id="daf:Desaf_3307"/>
<keyword evidence="5" id="KW-1133">Transmembrane helix</keyword>
<dbReference type="Pfam" id="PF00672">
    <property type="entry name" value="HAMP"/>
    <property type="match status" value="1"/>
</dbReference>
<feature type="domain" description="Methyl-accepting transducer" evidence="6">
    <location>
        <begin position="238"/>
        <end position="474"/>
    </location>
</feature>
<dbReference type="PRINTS" id="PR00260">
    <property type="entry name" value="CHEMTRNSDUCR"/>
</dbReference>
<keyword evidence="5" id="KW-0472">Membrane</keyword>
<evidence type="ECO:0000313" key="8">
    <source>
        <dbReference type="EMBL" id="EGJ51597.1"/>
    </source>
</evidence>
<dbReference type="InterPro" id="IPR004089">
    <property type="entry name" value="MCPsignal_dom"/>
</dbReference>
<evidence type="ECO:0000256" key="2">
    <source>
        <dbReference type="ARBA" id="ARBA00023224"/>
    </source>
</evidence>
<organism evidence="8 9">
    <name type="scientific">Desulfocurvibacter africanus subsp. africanus str. Walvis Bay</name>
    <dbReference type="NCBI Taxonomy" id="690850"/>
    <lineage>
        <taxon>Bacteria</taxon>
        <taxon>Pseudomonadati</taxon>
        <taxon>Thermodesulfobacteriota</taxon>
        <taxon>Desulfovibrionia</taxon>
        <taxon>Desulfovibrionales</taxon>
        <taxon>Desulfovibrionaceae</taxon>
        <taxon>Desulfocurvibacter</taxon>
    </lineage>
</organism>
<evidence type="ECO:0000256" key="5">
    <source>
        <dbReference type="SAM" id="Phobius"/>
    </source>
</evidence>
<comment type="similarity">
    <text evidence="3">Belongs to the methyl-accepting chemotaxis (MCP) protein family.</text>
</comment>
<dbReference type="EMBL" id="CP003221">
    <property type="protein sequence ID" value="EGJ51597.1"/>
    <property type="molecule type" value="Genomic_DNA"/>
</dbReference>
<dbReference type="Gene3D" id="6.10.340.10">
    <property type="match status" value="1"/>
</dbReference>
<evidence type="ECO:0000259" key="6">
    <source>
        <dbReference type="PROSITE" id="PS50111"/>
    </source>
</evidence>
<dbReference type="FunFam" id="1.10.287.950:FF:000001">
    <property type="entry name" value="Methyl-accepting chemotaxis sensory transducer"/>
    <property type="match status" value="1"/>
</dbReference>
<dbReference type="CDD" id="cd11386">
    <property type="entry name" value="MCP_signal"/>
    <property type="match status" value="1"/>
</dbReference>
<comment type="subcellular location">
    <subcellularLocation>
        <location evidence="1">Membrane</location>
    </subcellularLocation>
</comment>
<dbReference type="InterPro" id="IPR004090">
    <property type="entry name" value="Chemotax_Me-accpt_rcpt"/>
</dbReference>
<dbReference type="AlphaFoldDB" id="F3Z455"/>
<dbReference type="Gene3D" id="3.30.450.20">
    <property type="entry name" value="PAS domain"/>
    <property type="match status" value="1"/>
</dbReference>
<dbReference type="GO" id="GO:0004888">
    <property type="term" value="F:transmembrane signaling receptor activity"/>
    <property type="evidence" value="ECO:0007669"/>
    <property type="project" value="InterPro"/>
</dbReference>
<accession>F3Z455</accession>
<dbReference type="GO" id="GO:0007165">
    <property type="term" value="P:signal transduction"/>
    <property type="evidence" value="ECO:0007669"/>
    <property type="project" value="UniProtKB-KW"/>
</dbReference>
<dbReference type="SUPFAM" id="SSF58104">
    <property type="entry name" value="Methyl-accepting chemotaxis protein (MCP) signaling domain"/>
    <property type="match status" value="1"/>
</dbReference>
<feature type="domain" description="HAMP" evidence="7">
    <location>
        <begin position="49"/>
        <end position="101"/>
    </location>
</feature>
<sequence length="512" mass="55256" precursor="true">MKIRFAAMFALIIISSIILAFLSIGQTPMLILSLFIIGVASSCAICAFRQFVRPLQIIIAYARQIADGNLTGSIEGKFILELNELAFALQKVANTLSNKLAFMTSMLDNIPTPMAFISPNGKITWLNKPMVDLIDAGGSPESHYGEDFSVFFYGERRETVTEKAIRTRERHSAKSEVTSRKGIKKWISVASSPIFDPNGVLIGGFTSIFDFTRVVEKEQGMTRMNQQIMEAVRTFEEISKELSLTGVSLGEDIAGVNKGMDEQKDRVNETVTAMEQMNATVLEVARNASEAAGNSAKAKDQAFEGEEVVKQVVASIQAVQAQAMKLKESMSALGKQSESIGAILEVISDIADQTNLLALNAAIEAARAGDAGRGFAVVADEVRKLAEKTMNATKEVGQAISGIQQGTRENMHSVDKAVQAIEETTVHAKESGISLQAIVDYTETSSIQVQSIATAAEEQSSASEQINRAMVGIDHATEDTLAAMRRAVAHVEHLNGLAEKLTDSMHALASTS</sequence>
<dbReference type="PROSITE" id="PS50885">
    <property type="entry name" value="HAMP"/>
    <property type="match status" value="1"/>
</dbReference>
<keyword evidence="5" id="KW-0812">Transmembrane</keyword>
<dbReference type="Pfam" id="PF00015">
    <property type="entry name" value="MCPsignal"/>
    <property type="match status" value="1"/>
</dbReference>
<dbReference type="Pfam" id="PF08448">
    <property type="entry name" value="PAS_4"/>
    <property type="match status" value="1"/>
</dbReference>
<protein>
    <submittedName>
        <fullName evidence="8">Methyl-accepting chemotaxis sensory transducer with Pas/Pac sensor</fullName>
    </submittedName>
</protein>
<dbReference type="InterPro" id="IPR035965">
    <property type="entry name" value="PAS-like_dom_sf"/>
</dbReference>
<evidence type="ECO:0000313" key="9">
    <source>
        <dbReference type="Proteomes" id="UP000007844"/>
    </source>
</evidence>
<dbReference type="PANTHER" id="PTHR32089:SF112">
    <property type="entry name" value="LYSOZYME-LIKE PROTEIN-RELATED"/>
    <property type="match status" value="1"/>
</dbReference>
<proteinExistence type="inferred from homology"/>
<dbReference type="GO" id="GO:0016020">
    <property type="term" value="C:membrane"/>
    <property type="evidence" value="ECO:0007669"/>
    <property type="project" value="UniProtKB-SubCell"/>
</dbReference>
<evidence type="ECO:0000256" key="1">
    <source>
        <dbReference type="ARBA" id="ARBA00004370"/>
    </source>
</evidence>
<dbReference type="STRING" id="690850.Desaf_3307"/>
<dbReference type="InterPro" id="IPR000014">
    <property type="entry name" value="PAS"/>
</dbReference>
<gene>
    <name evidence="8" type="ORF">Desaf_3307</name>
</gene>
<evidence type="ECO:0000259" key="7">
    <source>
        <dbReference type="PROSITE" id="PS50885"/>
    </source>
</evidence>
<evidence type="ECO:0000256" key="3">
    <source>
        <dbReference type="ARBA" id="ARBA00029447"/>
    </source>
</evidence>
<dbReference type="SMART" id="SM00304">
    <property type="entry name" value="HAMP"/>
    <property type="match status" value="1"/>
</dbReference>
<dbReference type="PANTHER" id="PTHR32089">
    <property type="entry name" value="METHYL-ACCEPTING CHEMOTAXIS PROTEIN MCPB"/>
    <property type="match status" value="1"/>
</dbReference>
<evidence type="ECO:0000256" key="4">
    <source>
        <dbReference type="PROSITE-ProRule" id="PRU00284"/>
    </source>
</evidence>
<dbReference type="SMART" id="SM00091">
    <property type="entry name" value="PAS"/>
    <property type="match status" value="1"/>
</dbReference>
<dbReference type="CDD" id="cd00130">
    <property type="entry name" value="PAS"/>
    <property type="match status" value="1"/>
</dbReference>
<feature type="transmembrane region" description="Helical" evidence="5">
    <location>
        <begin position="30"/>
        <end position="48"/>
    </location>
</feature>
<dbReference type="Proteomes" id="UP000007844">
    <property type="component" value="Chromosome"/>
</dbReference>
<reference evidence="8 9" key="1">
    <citation type="journal article" date="2011" name="J. Bacteriol.">
        <title>Genome sequence of the mercury-methylating and pleomorphic Desulfovibrio africanus Strain Walvis Bay.</title>
        <authorList>
            <person name="Brown S.D."/>
            <person name="Wall J.D."/>
            <person name="Kucken A.M."/>
            <person name="Gilmour C.C."/>
            <person name="Podar M."/>
            <person name="Brandt C.C."/>
            <person name="Teshima H."/>
            <person name="Detter J.C."/>
            <person name="Han C.S."/>
            <person name="Land M.L."/>
            <person name="Lucas S."/>
            <person name="Han J."/>
            <person name="Pennacchio L."/>
            <person name="Nolan M."/>
            <person name="Pitluck S."/>
            <person name="Woyke T."/>
            <person name="Goodwin L."/>
            <person name="Palumbo A.V."/>
            <person name="Elias D.A."/>
        </authorList>
    </citation>
    <scope>NUCLEOTIDE SEQUENCE [LARGE SCALE GENOMIC DNA]</scope>
    <source>
        <strain evidence="8 9">Walvis Bay</strain>
    </source>
</reference>
<dbReference type="Gene3D" id="1.10.287.950">
    <property type="entry name" value="Methyl-accepting chemotaxis protein"/>
    <property type="match status" value="1"/>
</dbReference>
<name>F3Z455_DESAF</name>
<dbReference type="InterPro" id="IPR003660">
    <property type="entry name" value="HAMP_dom"/>
</dbReference>
<dbReference type="SUPFAM" id="SSF55785">
    <property type="entry name" value="PYP-like sensor domain (PAS domain)"/>
    <property type="match status" value="1"/>
</dbReference>
<dbReference type="CDD" id="cd06225">
    <property type="entry name" value="HAMP"/>
    <property type="match status" value="1"/>
</dbReference>
<dbReference type="NCBIfam" id="TIGR00229">
    <property type="entry name" value="sensory_box"/>
    <property type="match status" value="1"/>
</dbReference>
<keyword evidence="2 4" id="KW-0807">Transducer</keyword>
<dbReference type="PROSITE" id="PS50111">
    <property type="entry name" value="CHEMOTAXIS_TRANSDUC_2"/>
    <property type="match status" value="1"/>
</dbReference>
<keyword evidence="9" id="KW-1185">Reference proteome</keyword>
<dbReference type="RefSeq" id="WP_014261219.1">
    <property type="nucleotide sequence ID" value="NC_016629.1"/>
</dbReference>
<dbReference type="InterPro" id="IPR013656">
    <property type="entry name" value="PAS_4"/>
</dbReference>
<dbReference type="eggNOG" id="COG0840">
    <property type="taxonomic scope" value="Bacteria"/>
</dbReference>
<feature type="transmembrane region" description="Helical" evidence="5">
    <location>
        <begin position="5"/>
        <end position="24"/>
    </location>
</feature>
<dbReference type="SMART" id="SM00283">
    <property type="entry name" value="MA"/>
    <property type="match status" value="1"/>
</dbReference>
<dbReference type="HOGENOM" id="CLU_000445_107_27_7"/>